<evidence type="ECO:0000256" key="1">
    <source>
        <dbReference type="SAM" id="MobiDB-lite"/>
    </source>
</evidence>
<evidence type="ECO:0000313" key="3">
    <source>
        <dbReference type="Proteomes" id="UP000613740"/>
    </source>
</evidence>
<dbReference type="SUPFAM" id="SSF55486">
    <property type="entry name" value="Metalloproteases ('zincins'), catalytic domain"/>
    <property type="match status" value="1"/>
</dbReference>
<feature type="compositionally biased region" description="Low complexity" evidence="1">
    <location>
        <begin position="259"/>
        <end position="275"/>
    </location>
</feature>
<name>A0A836B732_9CHLO</name>
<reference evidence="2" key="1">
    <citation type="journal article" date="2020" name="bioRxiv">
        <title>Comparative genomics of Chlamydomonas.</title>
        <authorList>
            <person name="Craig R.J."/>
            <person name="Hasan A.R."/>
            <person name="Ness R.W."/>
            <person name="Keightley P.D."/>
        </authorList>
    </citation>
    <scope>NUCLEOTIDE SEQUENCE</scope>
    <source>
        <strain evidence="2">CCAP 11/173</strain>
    </source>
</reference>
<sequence length="1007" mass="101911">MRVCSHAVGADLSAVSAPPPVGLCGLIGVCSPELLQAYWRDAARPQLDALLRAAALEPPGPRYLLRLDALLAALRNVAAPARHAASCHADEAWREAGVVVAEACAKYEAFIFQTADGELLTKLDQTEQRLAARLRQAEALQREQPQARGAGLQSAAVLSRQLRLCRLLRRSFLRGGAGLLADAYGAEEEDLGHLYAIRTAPSGAQERLTRLLAAEREAVAAVSAAVARGPGRLAVPWAVLADALSTAHIGATGTNNTSTDAGDGANTSAAASTGTKPGGSGSAGGSPSSSPELLVLLEQDPVLGPMTAAATAAGVPVQEAGLPLTPANLRTLLRRHPIRAVRRAAYEFGLVPRVEAAVGALGQVAAVRGQVAALMGFNSFADCSYSRAGLAVADADTVAELLQELAEALLPVAQKEMSQLQSALSAAGTVSSKGAAEAGDASGPESAGTPARPAAATAAAAAAAAVGAGSSGASSGLGATSYDLPPLEPWDVEYAQAELERQRPSSLPDASQLSPYMQLRSVLAGLSDLLHELMGVQLRVEGPEGQQDEGERTGRTAASAGAGAAPEQAQTGRSSGDACGSGAELWGPQVLRLSVWARSTPRNTGEGSGTAVAAAAAQLSIRDGDGGGQQALPAVAVGLKWEWREGAAGSPAALHELLHELGHALHLTLSSSPSSSVPAGAYTQAPEASEASAAASGASDSAADAGPDTGPDTLSRGSVMHFGGLQLPLDALEVPSSLLQTLAYDPAAVARICRRRLSATGGGGLADDAVAADREPCGAADAAAAAGAGAGAGHSSWEPLPPHLAEAVAVHLAAENCGGLGTMGKVLASLFDQLLHSGVLEERGGGRGGAAAAGVALGLWRAVRRAYGALPACDATLRELAALPALAHHQATFHSYLIGLLVASTARSMLFTRDSHSGVHGAASSQCYPTNGESRSSGGVLRPDVFEAGADRDASELVEAWLGLGARSPQGNIELSELLDGDRRRLLGSEALEALARVGRALVSEQG</sequence>
<dbReference type="InterPro" id="IPR045090">
    <property type="entry name" value="Pept_M3A_M3B"/>
</dbReference>
<evidence type="ECO:0008006" key="4">
    <source>
        <dbReference type="Google" id="ProtNLM"/>
    </source>
</evidence>
<accession>A0A836B732</accession>
<dbReference type="Gene3D" id="1.10.1370.40">
    <property type="match status" value="1"/>
</dbReference>
<dbReference type="OrthoDB" id="548374at2759"/>
<evidence type="ECO:0000313" key="2">
    <source>
        <dbReference type="EMBL" id="KAG2449214.1"/>
    </source>
</evidence>
<proteinExistence type="predicted"/>
<feature type="compositionally biased region" description="Low complexity" evidence="1">
    <location>
        <begin position="555"/>
        <end position="572"/>
    </location>
</feature>
<dbReference type="PANTHER" id="PTHR11804:SF79">
    <property type="entry name" value="MITOCHONDRIAL INTERMEDIATE PEPTIDASE"/>
    <property type="match status" value="1"/>
</dbReference>
<dbReference type="Proteomes" id="UP000613740">
    <property type="component" value="Unassembled WGS sequence"/>
</dbReference>
<feature type="compositionally biased region" description="Polar residues" evidence="1">
    <location>
        <begin position="923"/>
        <end position="937"/>
    </location>
</feature>
<dbReference type="EMBL" id="JAEHOD010000015">
    <property type="protein sequence ID" value="KAG2449214.1"/>
    <property type="molecule type" value="Genomic_DNA"/>
</dbReference>
<organism evidence="2 3">
    <name type="scientific">Chlamydomonas schloesseri</name>
    <dbReference type="NCBI Taxonomy" id="2026947"/>
    <lineage>
        <taxon>Eukaryota</taxon>
        <taxon>Viridiplantae</taxon>
        <taxon>Chlorophyta</taxon>
        <taxon>core chlorophytes</taxon>
        <taxon>Chlorophyceae</taxon>
        <taxon>CS clade</taxon>
        <taxon>Chlamydomonadales</taxon>
        <taxon>Chlamydomonadaceae</taxon>
        <taxon>Chlamydomonas</taxon>
    </lineage>
</organism>
<keyword evidence="3" id="KW-1185">Reference proteome</keyword>
<dbReference type="AlphaFoldDB" id="A0A836B732"/>
<feature type="compositionally biased region" description="Low complexity" evidence="1">
    <location>
        <begin position="685"/>
        <end position="707"/>
    </location>
</feature>
<dbReference type="PANTHER" id="PTHR11804">
    <property type="entry name" value="PROTEASE M3 THIMET OLIGOPEPTIDASE-RELATED"/>
    <property type="match status" value="1"/>
</dbReference>
<dbReference type="GO" id="GO:0004222">
    <property type="term" value="F:metalloendopeptidase activity"/>
    <property type="evidence" value="ECO:0007669"/>
    <property type="project" value="InterPro"/>
</dbReference>
<comment type="caution">
    <text evidence="2">The sequence shown here is derived from an EMBL/GenBank/DDBJ whole genome shotgun (WGS) entry which is preliminary data.</text>
</comment>
<feature type="region of interest" description="Disordered" evidence="1">
    <location>
        <begin position="675"/>
        <end position="717"/>
    </location>
</feature>
<feature type="region of interest" description="Disordered" evidence="1">
    <location>
        <begin position="918"/>
        <end position="939"/>
    </location>
</feature>
<dbReference type="InterPro" id="IPR024077">
    <property type="entry name" value="Neurolysin/TOP_dom2"/>
</dbReference>
<feature type="region of interest" description="Disordered" evidence="1">
    <location>
        <begin position="541"/>
        <end position="581"/>
    </location>
</feature>
<dbReference type="GO" id="GO:0006508">
    <property type="term" value="P:proteolysis"/>
    <property type="evidence" value="ECO:0007669"/>
    <property type="project" value="InterPro"/>
</dbReference>
<gene>
    <name evidence="2" type="ORF">HYH02_005961</name>
</gene>
<dbReference type="Gene3D" id="1.10.1370.10">
    <property type="entry name" value="Neurolysin, domain 3"/>
    <property type="match status" value="1"/>
</dbReference>
<dbReference type="GO" id="GO:0006518">
    <property type="term" value="P:peptide metabolic process"/>
    <property type="evidence" value="ECO:0007669"/>
    <property type="project" value="TreeGrafter"/>
</dbReference>
<feature type="region of interest" description="Disordered" evidence="1">
    <location>
        <begin position="253"/>
        <end position="291"/>
    </location>
</feature>
<protein>
    <recommendedName>
        <fullName evidence="4">Peptidase M3A/M3B catalytic domain-containing protein</fullName>
    </recommendedName>
</protein>